<gene>
    <name evidence="2" type="ORF">N7494_012019</name>
</gene>
<comment type="caution">
    <text evidence="2">The sequence shown here is derived from an EMBL/GenBank/DDBJ whole genome shotgun (WGS) entry which is preliminary data.</text>
</comment>
<feature type="transmembrane region" description="Helical" evidence="1">
    <location>
        <begin position="148"/>
        <end position="172"/>
    </location>
</feature>
<name>A0AAD6CKX5_9EURO</name>
<dbReference type="AlphaFoldDB" id="A0AAD6CKX5"/>
<dbReference type="EMBL" id="JAQIZZ010000008">
    <property type="protein sequence ID" value="KAJ5525369.1"/>
    <property type="molecule type" value="Genomic_DNA"/>
</dbReference>
<evidence type="ECO:0000313" key="3">
    <source>
        <dbReference type="Proteomes" id="UP001220324"/>
    </source>
</evidence>
<protein>
    <submittedName>
        <fullName evidence="2">Uncharacterized protein</fullName>
    </submittedName>
</protein>
<evidence type="ECO:0000256" key="1">
    <source>
        <dbReference type="SAM" id="Phobius"/>
    </source>
</evidence>
<feature type="transmembrane region" description="Helical" evidence="1">
    <location>
        <begin position="122"/>
        <end position="142"/>
    </location>
</feature>
<keyword evidence="1" id="KW-0812">Transmembrane</keyword>
<keyword evidence="3" id="KW-1185">Reference proteome</keyword>
<dbReference type="Proteomes" id="UP001220324">
    <property type="component" value="Unassembled WGS sequence"/>
</dbReference>
<accession>A0AAD6CKX5</accession>
<reference evidence="2 3" key="1">
    <citation type="journal article" date="2023" name="IMA Fungus">
        <title>Comparative genomic study of the Penicillium genus elucidates a diverse pangenome and 15 lateral gene transfer events.</title>
        <authorList>
            <person name="Petersen C."/>
            <person name="Sorensen T."/>
            <person name="Nielsen M.R."/>
            <person name="Sondergaard T.E."/>
            <person name="Sorensen J.L."/>
            <person name="Fitzpatrick D.A."/>
            <person name="Frisvad J.C."/>
            <person name="Nielsen K.L."/>
        </authorList>
    </citation>
    <scope>NUCLEOTIDE SEQUENCE [LARGE SCALE GENOMIC DNA]</scope>
    <source>
        <strain evidence="2 3">IBT 35679</strain>
    </source>
</reference>
<organism evidence="2 3">
    <name type="scientific">Penicillium frequentans</name>
    <dbReference type="NCBI Taxonomy" id="3151616"/>
    <lineage>
        <taxon>Eukaryota</taxon>
        <taxon>Fungi</taxon>
        <taxon>Dikarya</taxon>
        <taxon>Ascomycota</taxon>
        <taxon>Pezizomycotina</taxon>
        <taxon>Eurotiomycetes</taxon>
        <taxon>Eurotiomycetidae</taxon>
        <taxon>Eurotiales</taxon>
        <taxon>Aspergillaceae</taxon>
        <taxon>Penicillium</taxon>
    </lineage>
</organism>
<keyword evidence="1" id="KW-1133">Transmembrane helix</keyword>
<proteinExistence type="predicted"/>
<evidence type="ECO:0000313" key="2">
    <source>
        <dbReference type="EMBL" id="KAJ5525369.1"/>
    </source>
</evidence>
<sequence length="182" mass="20814">MSSPTFPPDDAGPRQVRQYLVNHLITKHDTTAEFADRIASLWQLGRGVDFRETAIRTHRFSKIFGATVGPALQRSVQEECWNQWRASQLGTLSWWLMIISIVMAVLVSIRTARQPSIMVIDVLIWTCWTLGPPIFLCGVLEYGYSLAYPIYCLILGVTATAVGFCSWMIRFYDEKEELKHKK</sequence>
<feature type="transmembrane region" description="Helical" evidence="1">
    <location>
        <begin position="92"/>
        <end position="110"/>
    </location>
</feature>
<keyword evidence="1" id="KW-0472">Membrane</keyword>